<dbReference type="InterPro" id="IPR001387">
    <property type="entry name" value="Cro/C1-type_HTH"/>
</dbReference>
<dbReference type="GO" id="GO:0003677">
    <property type="term" value="F:DNA binding"/>
    <property type="evidence" value="ECO:0007669"/>
    <property type="project" value="InterPro"/>
</dbReference>
<organism evidence="2 3">
    <name type="scientific">Haloechinothrix aidingensis</name>
    <dbReference type="NCBI Taxonomy" id="2752311"/>
    <lineage>
        <taxon>Bacteria</taxon>
        <taxon>Bacillati</taxon>
        <taxon>Actinomycetota</taxon>
        <taxon>Actinomycetes</taxon>
        <taxon>Pseudonocardiales</taxon>
        <taxon>Pseudonocardiaceae</taxon>
        <taxon>Haloechinothrix</taxon>
    </lineage>
</organism>
<dbReference type="SUPFAM" id="SSF47413">
    <property type="entry name" value="lambda repressor-like DNA-binding domains"/>
    <property type="match status" value="1"/>
</dbReference>
<accession>A0A838A0N7</accession>
<dbReference type="PANTHER" id="PTHR35010">
    <property type="entry name" value="BLL4672 PROTEIN-RELATED"/>
    <property type="match status" value="1"/>
</dbReference>
<comment type="caution">
    <text evidence="2">The sequence shown here is derived from an EMBL/GenBank/DDBJ whole genome shotgun (WGS) entry which is preliminary data.</text>
</comment>
<evidence type="ECO:0000313" key="2">
    <source>
        <dbReference type="EMBL" id="MBA0126124.1"/>
    </source>
</evidence>
<keyword evidence="3" id="KW-1185">Reference proteome</keyword>
<feature type="domain" description="HTH cro/C1-type" evidence="1">
    <location>
        <begin position="30"/>
        <end position="86"/>
    </location>
</feature>
<dbReference type="Proteomes" id="UP000582974">
    <property type="component" value="Unassembled WGS sequence"/>
</dbReference>
<dbReference type="EMBL" id="JACCKD010000003">
    <property type="protein sequence ID" value="MBA0126124.1"/>
    <property type="molecule type" value="Genomic_DNA"/>
</dbReference>
<dbReference type="InterPro" id="IPR041413">
    <property type="entry name" value="MLTR_LBD"/>
</dbReference>
<dbReference type="Gene3D" id="1.10.260.40">
    <property type="entry name" value="lambda repressor-like DNA-binding domains"/>
    <property type="match status" value="1"/>
</dbReference>
<dbReference type="Pfam" id="PF13560">
    <property type="entry name" value="HTH_31"/>
    <property type="match status" value="1"/>
</dbReference>
<evidence type="ECO:0000259" key="1">
    <source>
        <dbReference type="SMART" id="SM00530"/>
    </source>
</evidence>
<evidence type="ECO:0000313" key="3">
    <source>
        <dbReference type="Proteomes" id="UP000582974"/>
    </source>
</evidence>
<protein>
    <submittedName>
        <fullName evidence="2">Helix-turn-helix domain-containing protein</fullName>
    </submittedName>
</protein>
<dbReference type="InterPro" id="IPR010982">
    <property type="entry name" value="Lambda_DNA-bd_dom_sf"/>
</dbReference>
<reference evidence="2 3" key="1">
    <citation type="submission" date="2020-07" db="EMBL/GenBank/DDBJ databases">
        <title>Genome of Haloechinothrix sp.</title>
        <authorList>
            <person name="Tang S.-K."/>
            <person name="Yang L."/>
            <person name="Zhu W.-Y."/>
        </authorList>
    </citation>
    <scope>NUCLEOTIDE SEQUENCE [LARGE SCALE GENOMIC DNA]</scope>
    <source>
        <strain evidence="2 3">YIM 98757</strain>
    </source>
</reference>
<name>A0A838A0N7_9PSEU</name>
<sequence>MSTGPRARSELADFLKTRRAHISPADVGLPVAERRHAPGLRREEVALLTGISATWYTWLEQARAINPSRQVVDALARTMRMSAAEHAYVLHLTGHGFAHSGEGPTRTAPEHVQRLLDALTTSPAYAITHDWSIVAWNQAYERFYPRIAETSSANRNLLWLIFTDPYVHELLADWETDSRRFLTQFRAQAGARVHDPPFAELVQRLREVSEPFRHGWDSHDVDHFTSTERQFHHPEAGPLLLEHHQLSLSDCPELHVVVYTPSPNGDAAGKLTGLTA</sequence>
<dbReference type="Gene3D" id="3.30.450.180">
    <property type="match status" value="1"/>
</dbReference>
<dbReference type="CDD" id="cd00093">
    <property type="entry name" value="HTH_XRE"/>
    <property type="match status" value="1"/>
</dbReference>
<dbReference type="RefSeq" id="WP_180892909.1">
    <property type="nucleotide sequence ID" value="NZ_JACCKD010000003.1"/>
</dbReference>
<gene>
    <name evidence="2" type="ORF">H0B56_11285</name>
</gene>
<dbReference type="AlphaFoldDB" id="A0A838A0N7"/>
<dbReference type="SMART" id="SM00530">
    <property type="entry name" value="HTH_XRE"/>
    <property type="match status" value="1"/>
</dbReference>
<dbReference type="Pfam" id="PF17765">
    <property type="entry name" value="MLTR_LBD"/>
    <property type="match status" value="1"/>
</dbReference>
<proteinExistence type="predicted"/>